<dbReference type="Proteomes" id="UP000271974">
    <property type="component" value="Unassembled WGS sequence"/>
</dbReference>
<accession>A0A433UBS3</accession>
<organism evidence="2 3">
    <name type="scientific">Elysia chlorotica</name>
    <name type="common">Eastern emerald elysia</name>
    <name type="synonym">Sea slug</name>
    <dbReference type="NCBI Taxonomy" id="188477"/>
    <lineage>
        <taxon>Eukaryota</taxon>
        <taxon>Metazoa</taxon>
        <taxon>Spiralia</taxon>
        <taxon>Lophotrochozoa</taxon>
        <taxon>Mollusca</taxon>
        <taxon>Gastropoda</taxon>
        <taxon>Heterobranchia</taxon>
        <taxon>Euthyneura</taxon>
        <taxon>Panpulmonata</taxon>
        <taxon>Sacoglossa</taxon>
        <taxon>Placobranchoidea</taxon>
        <taxon>Plakobranchidae</taxon>
        <taxon>Elysia</taxon>
    </lineage>
</organism>
<evidence type="ECO:0000313" key="2">
    <source>
        <dbReference type="EMBL" id="RUS91330.1"/>
    </source>
</evidence>
<evidence type="ECO:0000256" key="1">
    <source>
        <dbReference type="SAM" id="MobiDB-lite"/>
    </source>
</evidence>
<name>A0A433UBS3_ELYCH</name>
<proteinExistence type="predicted"/>
<feature type="region of interest" description="Disordered" evidence="1">
    <location>
        <begin position="153"/>
        <end position="181"/>
    </location>
</feature>
<evidence type="ECO:0000313" key="3">
    <source>
        <dbReference type="Proteomes" id="UP000271974"/>
    </source>
</evidence>
<reference evidence="2 3" key="1">
    <citation type="submission" date="2019-01" db="EMBL/GenBank/DDBJ databases">
        <title>A draft genome assembly of the solar-powered sea slug Elysia chlorotica.</title>
        <authorList>
            <person name="Cai H."/>
            <person name="Li Q."/>
            <person name="Fang X."/>
            <person name="Li J."/>
            <person name="Curtis N.E."/>
            <person name="Altenburger A."/>
            <person name="Shibata T."/>
            <person name="Feng M."/>
            <person name="Maeda T."/>
            <person name="Schwartz J.A."/>
            <person name="Shigenobu S."/>
            <person name="Lundholm N."/>
            <person name="Nishiyama T."/>
            <person name="Yang H."/>
            <person name="Hasebe M."/>
            <person name="Li S."/>
            <person name="Pierce S.K."/>
            <person name="Wang J."/>
        </authorList>
    </citation>
    <scope>NUCLEOTIDE SEQUENCE [LARGE SCALE GENOMIC DNA]</scope>
    <source>
        <strain evidence="2">EC2010</strain>
        <tissue evidence="2">Whole organism of an adult</tissue>
    </source>
</reference>
<protein>
    <submittedName>
        <fullName evidence="2">Uncharacterized protein</fullName>
    </submittedName>
</protein>
<dbReference type="EMBL" id="RQTK01000014">
    <property type="protein sequence ID" value="RUS91330.1"/>
    <property type="molecule type" value="Genomic_DNA"/>
</dbReference>
<dbReference type="AlphaFoldDB" id="A0A433UBS3"/>
<comment type="caution">
    <text evidence="2">The sequence shown here is derived from an EMBL/GenBank/DDBJ whole genome shotgun (WGS) entry which is preliminary data.</text>
</comment>
<gene>
    <name evidence="2" type="ORF">EGW08_000944</name>
</gene>
<keyword evidence="3" id="KW-1185">Reference proteome</keyword>
<sequence length="203" mass="23114">MNNETTSRIQDDDNPNLYEKWLRSRLNQAVLRETGRPSNPGFIDAVVTAGDCKHEAQTFLRNELWVGCRYPHSDFFGNKMVAYNFPFAVSEILDLRFGRHLFEEPKDEPKFKNFNPVCDISIGEMATIASWGAGYFPMGNKEPPKQSGVAECQLYQEFPEPPERPPVSASPPEQTTSTPAECLHLLPNFKLGALRQPKVKRRR</sequence>
<dbReference type="OrthoDB" id="6041204at2759"/>